<dbReference type="GO" id="GO:0004525">
    <property type="term" value="F:ribonuclease III activity"/>
    <property type="evidence" value="ECO:0007669"/>
    <property type="project" value="UniProtKB-UniRule"/>
</dbReference>
<dbReference type="EMBL" id="SIXI01000002">
    <property type="protein sequence ID" value="TBO32503.1"/>
    <property type="molecule type" value="Genomic_DNA"/>
</dbReference>
<dbReference type="SMART" id="SM00535">
    <property type="entry name" value="RIBOc"/>
    <property type="match status" value="1"/>
</dbReference>
<comment type="function">
    <text evidence="15">Digests double-stranded RNA. Involved in the processing of primary rRNA transcript to yield the immediate precursors to the large and small rRNAs (23S and 16S). Processes some mRNAs, and tRNAs when they are encoded in the rRNA operon. Processes pre-crRNA and tracrRNA of type II CRISPR loci if present in the organism.</text>
</comment>
<dbReference type="GO" id="GO:0046872">
    <property type="term" value="F:metal ion binding"/>
    <property type="evidence" value="ECO:0007669"/>
    <property type="project" value="UniProtKB-KW"/>
</dbReference>
<comment type="cofactor">
    <cofactor evidence="15">
        <name>Mg(2+)</name>
        <dbReference type="ChEBI" id="CHEBI:18420"/>
    </cofactor>
</comment>
<dbReference type="SMART" id="SM00358">
    <property type="entry name" value="DSRM"/>
    <property type="match status" value="1"/>
</dbReference>
<feature type="domain" description="DRBM" evidence="16">
    <location>
        <begin position="162"/>
        <end position="232"/>
    </location>
</feature>
<dbReference type="PANTHER" id="PTHR11207:SF0">
    <property type="entry name" value="RIBONUCLEASE 3"/>
    <property type="match status" value="1"/>
</dbReference>
<dbReference type="AlphaFoldDB" id="A0A4Q9GZQ8"/>
<dbReference type="CDD" id="cd00593">
    <property type="entry name" value="RIBOc"/>
    <property type="match status" value="1"/>
</dbReference>
<dbReference type="GO" id="GO:0006364">
    <property type="term" value="P:rRNA processing"/>
    <property type="evidence" value="ECO:0007669"/>
    <property type="project" value="UniProtKB-UniRule"/>
</dbReference>
<keyword evidence="12 15" id="KW-0378">Hydrolase</keyword>
<dbReference type="InterPro" id="IPR011907">
    <property type="entry name" value="RNase_III"/>
</dbReference>
<dbReference type="Gene3D" id="1.10.1520.10">
    <property type="entry name" value="Ribonuclease III domain"/>
    <property type="match status" value="1"/>
</dbReference>
<feature type="binding site" evidence="15">
    <location>
        <position position="124"/>
    </location>
    <ligand>
        <name>Mg(2+)</name>
        <dbReference type="ChEBI" id="CHEBI:18420"/>
    </ligand>
</feature>
<dbReference type="GO" id="GO:0019843">
    <property type="term" value="F:rRNA binding"/>
    <property type="evidence" value="ECO:0007669"/>
    <property type="project" value="UniProtKB-KW"/>
</dbReference>
<evidence type="ECO:0000256" key="3">
    <source>
        <dbReference type="ARBA" id="ARBA00010183"/>
    </source>
</evidence>
<dbReference type="InterPro" id="IPR014720">
    <property type="entry name" value="dsRBD_dom"/>
</dbReference>
<evidence type="ECO:0000256" key="12">
    <source>
        <dbReference type="ARBA" id="ARBA00022801"/>
    </source>
</evidence>
<evidence type="ECO:0000256" key="1">
    <source>
        <dbReference type="ARBA" id="ARBA00000109"/>
    </source>
</evidence>
<keyword evidence="6 15" id="KW-0698">rRNA processing</keyword>
<evidence type="ECO:0000256" key="7">
    <source>
        <dbReference type="ARBA" id="ARBA00022664"/>
    </source>
</evidence>
<dbReference type="Proteomes" id="UP000292120">
    <property type="component" value="Unassembled WGS sequence"/>
</dbReference>
<evidence type="ECO:0000256" key="2">
    <source>
        <dbReference type="ARBA" id="ARBA00004496"/>
    </source>
</evidence>
<keyword evidence="5 15" id="KW-0963">Cytoplasm</keyword>
<dbReference type="GO" id="GO:0006397">
    <property type="term" value="P:mRNA processing"/>
    <property type="evidence" value="ECO:0007669"/>
    <property type="project" value="UniProtKB-UniRule"/>
</dbReference>
<comment type="subunit">
    <text evidence="4 15">Homodimer.</text>
</comment>
<keyword evidence="9 15" id="KW-0540">Nuclease</keyword>
<name>A0A4Q9GZQ8_9BURK</name>
<dbReference type="SUPFAM" id="SSF54768">
    <property type="entry name" value="dsRNA-binding domain-like"/>
    <property type="match status" value="1"/>
</dbReference>
<feature type="binding site" evidence="15">
    <location>
        <position position="48"/>
    </location>
    <ligand>
        <name>Mg(2+)</name>
        <dbReference type="ChEBI" id="CHEBI:18420"/>
    </ligand>
</feature>
<feature type="domain" description="RNase III" evidence="17">
    <location>
        <begin position="13"/>
        <end position="135"/>
    </location>
</feature>
<evidence type="ECO:0000259" key="16">
    <source>
        <dbReference type="PROSITE" id="PS50137"/>
    </source>
</evidence>
<comment type="catalytic activity">
    <reaction evidence="1 15">
        <text>Endonucleolytic cleavage to 5'-phosphomonoester.</text>
        <dbReference type="EC" id="3.1.26.3"/>
    </reaction>
</comment>
<gene>
    <name evidence="15" type="primary">rnc</name>
    <name evidence="18" type="ORF">EYS42_04745</name>
</gene>
<evidence type="ECO:0000256" key="11">
    <source>
        <dbReference type="ARBA" id="ARBA00022759"/>
    </source>
</evidence>
<keyword evidence="15" id="KW-0699">rRNA-binding</keyword>
<dbReference type="RefSeq" id="WP_130966717.1">
    <property type="nucleotide sequence ID" value="NZ_SIXI01000002.1"/>
</dbReference>
<evidence type="ECO:0000313" key="18">
    <source>
        <dbReference type="EMBL" id="TBO32503.1"/>
    </source>
</evidence>
<comment type="caution">
    <text evidence="18">The sequence shown here is derived from an EMBL/GenBank/DDBJ whole genome shotgun (WGS) entry which is preliminary data.</text>
</comment>
<dbReference type="FunFam" id="1.10.1520.10:FF:000001">
    <property type="entry name" value="Ribonuclease 3"/>
    <property type="match status" value="1"/>
</dbReference>
<dbReference type="Pfam" id="PF14622">
    <property type="entry name" value="Ribonucleas_3_3"/>
    <property type="match status" value="1"/>
</dbReference>
<feature type="binding site" evidence="15">
    <location>
        <position position="121"/>
    </location>
    <ligand>
        <name>Mg(2+)</name>
        <dbReference type="ChEBI" id="CHEBI:18420"/>
    </ligand>
</feature>
<dbReference type="InterPro" id="IPR000999">
    <property type="entry name" value="RNase_III_dom"/>
</dbReference>
<dbReference type="FunFam" id="3.30.160.20:FF:000003">
    <property type="entry name" value="Ribonuclease 3"/>
    <property type="match status" value="1"/>
</dbReference>
<dbReference type="InterPro" id="IPR036389">
    <property type="entry name" value="RNase_III_sf"/>
</dbReference>
<dbReference type="OrthoDB" id="9805026at2"/>
<keyword evidence="14 15" id="KW-0694">RNA-binding</keyword>
<evidence type="ECO:0000256" key="6">
    <source>
        <dbReference type="ARBA" id="ARBA00022552"/>
    </source>
</evidence>
<evidence type="ECO:0000256" key="5">
    <source>
        <dbReference type="ARBA" id="ARBA00022490"/>
    </source>
</evidence>
<keyword evidence="13 15" id="KW-0460">Magnesium</keyword>
<evidence type="ECO:0000256" key="13">
    <source>
        <dbReference type="ARBA" id="ARBA00022842"/>
    </source>
</evidence>
<dbReference type="PROSITE" id="PS00517">
    <property type="entry name" value="RNASE_3_1"/>
    <property type="match status" value="1"/>
</dbReference>
<reference evidence="18 19" key="1">
    <citation type="submission" date="2019-02" db="EMBL/GenBank/DDBJ databases">
        <title>Aquabacterium sp. strain KMB7.</title>
        <authorList>
            <person name="Chen W.-M."/>
        </authorList>
    </citation>
    <scope>NUCLEOTIDE SEQUENCE [LARGE SCALE GENOMIC DNA]</scope>
    <source>
        <strain evidence="18 19">KMB7</strain>
    </source>
</reference>
<evidence type="ECO:0000256" key="4">
    <source>
        <dbReference type="ARBA" id="ARBA00011738"/>
    </source>
</evidence>
<feature type="active site" evidence="15">
    <location>
        <position position="52"/>
    </location>
</feature>
<organism evidence="18 19">
    <name type="scientific">Aquabacterium lacunae</name>
    <dbReference type="NCBI Taxonomy" id="2528630"/>
    <lineage>
        <taxon>Bacteria</taxon>
        <taxon>Pseudomonadati</taxon>
        <taxon>Pseudomonadota</taxon>
        <taxon>Betaproteobacteria</taxon>
        <taxon>Burkholderiales</taxon>
        <taxon>Aquabacterium</taxon>
    </lineage>
</organism>
<keyword evidence="11 15" id="KW-0255">Endonuclease</keyword>
<accession>A0A4Q9GZQ8</accession>
<evidence type="ECO:0000313" key="19">
    <source>
        <dbReference type="Proteomes" id="UP000292120"/>
    </source>
</evidence>
<evidence type="ECO:0000256" key="15">
    <source>
        <dbReference type="HAMAP-Rule" id="MF_00104"/>
    </source>
</evidence>
<comment type="similarity">
    <text evidence="3">Belongs to the ribonuclease III family.</text>
</comment>
<dbReference type="GO" id="GO:0042802">
    <property type="term" value="F:identical protein binding"/>
    <property type="evidence" value="ECO:0007669"/>
    <property type="project" value="UniProtKB-ARBA"/>
</dbReference>
<keyword evidence="10 15" id="KW-0479">Metal-binding</keyword>
<comment type="subcellular location">
    <subcellularLocation>
        <location evidence="2 15">Cytoplasm</location>
    </subcellularLocation>
</comment>
<proteinExistence type="inferred from homology"/>
<evidence type="ECO:0000256" key="10">
    <source>
        <dbReference type="ARBA" id="ARBA00022723"/>
    </source>
</evidence>
<evidence type="ECO:0000256" key="9">
    <source>
        <dbReference type="ARBA" id="ARBA00022722"/>
    </source>
</evidence>
<keyword evidence="19" id="KW-1185">Reference proteome</keyword>
<keyword evidence="7 15" id="KW-0507">mRNA processing</keyword>
<dbReference type="GO" id="GO:0008033">
    <property type="term" value="P:tRNA processing"/>
    <property type="evidence" value="ECO:0007669"/>
    <property type="project" value="UniProtKB-KW"/>
</dbReference>
<dbReference type="GO" id="GO:0010468">
    <property type="term" value="P:regulation of gene expression"/>
    <property type="evidence" value="ECO:0007669"/>
    <property type="project" value="TreeGrafter"/>
</dbReference>
<dbReference type="PROSITE" id="PS50137">
    <property type="entry name" value="DS_RBD"/>
    <property type="match status" value="1"/>
</dbReference>
<keyword evidence="8 15" id="KW-0819">tRNA processing</keyword>
<dbReference type="PANTHER" id="PTHR11207">
    <property type="entry name" value="RIBONUCLEASE III"/>
    <property type="match status" value="1"/>
</dbReference>
<protein>
    <recommendedName>
        <fullName evidence="15">Ribonuclease 3</fullName>
        <ecNumber evidence="15">3.1.26.3</ecNumber>
    </recommendedName>
    <alternativeName>
        <fullName evidence="15">Ribonuclease III</fullName>
        <shortName evidence="15">RNase III</shortName>
    </alternativeName>
</protein>
<dbReference type="Pfam" id="PF00035">
    <property type="entry name" value="dsrm"/>
    <property type="match status" value="1"/>
</dbReference>
<dbReference type="PROSITE" id="PS50142">
    <property type="entry name" value="RNASE_3_2"/>
    <property type="match status" value="1"/>
</dbReference>
<evidence type="ECO:0000256" key="14">
    <source>
        <dbReference type="ARBA" id="ARBA00022884"/>
    </source>
</evidence>
<evidence type="ECO:0000259" key="17">
    <source>
        <dbReference type="PROSITE" id="PS50142"/>
    </source>
</evidence>
<dbReference type="CDD" id="cd10845">
    <property type="entry name" value="DSRM_RNAse_III_family"/>
    <property type="match status" value="1"/>
</dbReference>
<dbReference type="NCBIfam" id="TIGR02191">
    <property type="entry name" value="RNaseIII"/>
    <property type="match status" value="1"/>
</dbReference>
<sequence>MSASGQAAPAPALIALQQRLGHVFSDPALLQRAITHKSHSADQNERLEFLGDSVLNLAVSDLLYRQFGQQDEGDLTRVRAHLVRQDTLHKLALQLELPRVMRLGDGEAKGGGAQRPSILADAVEALIGALYLDAGFLPARRFVFSLFEPLVGQTTAEVWRKDAKTALQEWLQGRKLALPKYRIDATRGKAHEQVFVVVCDVPSAGWSVRGEGPTRRAAEQVAAQQALQRLEQGA</sequence>
<dbReference type="Gene3D" id="3.30.160.20">
    <property type="match status" value="1"/>
</dbReference>
<feature type="active site" evidence="15">
    <location>
        <position position="124"/>
    </location>
</feature>
<dbReference type="EC" id="3.1.26.3" evidence="15"/>
<evidence type="ECO:0000256" key="8">
    <source>
        <dbReference type="ARBA" id="ARBA00022694"/>
    </source>
</evidence>
<dbReference type="GO" id="GO:0005737">
    <property type="term" value="C:cytoplasm"/>
    <property type="evidence" value="ECO:0007669"/>
    <property type="project" value="UniProtKB-SubCell"/>
</dbReference>
<dbReference type="HAMAP" id="MF_00104">
    <property type="entry name" value="RNase_III"/>
    <property type="match status" value="1"/>
</dbReference>
<dbReference type="SUPFAM" id="SSF69065">
    <property type="entry name" value="RNase III domain-like"/>
    <property type="match status" value="1"/>
</dbReference>
<dbReference type="GO" id="GO:0003725">
    <property type="term" value="F:double-stranded RNA binding"/>
    <property type="evidence" value="ECO:0007669"/>
    <property type="project" value="TreeGrafter"/>
</dbReference>